<proteinExistence type="predicted"/>
<keyword evidence="3" id="KW-1185">Reference proteome</keyword>
<protein>
    <recommendedName>
        <fullName evidence="1">SGNH hydrolase-type esterase domain-containing protein</fullName>
    </recommendedName>
</protein>
<dbReference type="Proteomes" id="UP000319769">
    <property type="component" value="Unassembled WGS sequence"/>
</dbReference>
<gene>
    <name evidence="2" type="ORF">FPZ12_025070</name>
</gene>
<name>A0A5N0V0A5_9PSEU</name>
<accession>A0A5N0V0A5</accession>
<dbReference type="Gene3D" id="3.40.50.1110">
    <property type="entry name" value="SGNH hydrolase"/>
    <property type="match status" value="1"/>
</dbReference>
<evidence type="ECO:0000313" key="3">
    <source>
        <dbReference type="Proteomes" id="UP000319769"/>
    </source>
</evidence>
<dbReference type="EMBL" id="VMNW02000041">
    <property type="protein sequence ID" value="KAA9157446.1"/>
    <property type="molecule type" value="Genomic_DNA"/>
</dbReference>
<dbReference type="Gene3D" id="2.60.120.260">
    <property type="entry name" value="Galactose-binding domain-like"/>
    <property type="match status" value="1"/>
</dbReference>
<comment type="caution">
    <text evidence="2">The sequence shown here is derived from an EMBL/GenBank/DDBJ whole genome shotgun (WGS) entry which is preliminary data.</text>
</comment>
<dbReference type="OrthoDB" id="2060945at2"/>
<sequence>MIELLPDDPRLGLRGHAELVREGGWWQPYRLPADHSMIHPELLPPVRTSAGVRLDLVTDATALEWPVEVSPVDSRPPAPVELLADGEPVARKVIRGAGVFAAEGLRPGARLEVWLPQFGSSRIGPVRLEGTHVEAGGPRPRWIAYGSSITQCAQAAGPSTTWPALVARANGWDLRCLGFAGQCHLDPLVARFVRDSPAGLISLCLGINIHRRASFTGRSLVPAIAGFVATIRDGHPETPIVLQTPIFDPDGETLANTAGLTMPQVRELLAEAAETLGLPLIDGRTVLTSDETHLLEDGLHPNAEGYRLMAERLTPLLGAHLPRNPAVAPVVG</sequence>
<evidence type="ECO:0000259" key="1">
    <source>
        <dbReference type="Pfam" id="PF13472"/>
    </source>
</evidence>
<dbReference type="RefSeq" id="WP_144754200.1">
    <property type="nucleotide sequence ID" value="NZ_VMNW02000041.1"/>
</dbReference>
<dbReference type="SUPFAM" id="SSF52266">
    <property type="entry name" value="SGNH hydrolase"/>
    <property type="match status" value="1"/>
</dbReference>
<dbReference type="Pfam" id="PF13472">
    <property type="entry name" value="Lipase_GDSL_2"/>
    <property type="match status" value="1"/>
</dbReference>
<dbReference type="InterPro" id="IPR036514">
    <property type="entry name" value="SGNH_hydro_sf"/>
</dbReference>
<evidence type="ECO:0000313" key="2">
    <source>
        <dbReference type="EMBL" id="KAA9157446.1"/>
    </source>
</evidence>
<dbReference type="AlphaFoldDB" id="A0A5N0V0A5"/>
<reference evidence="2" key="1">
    <citation type="submission" date="2019-09" db="EMBL/GenBank/DDBJ databases">
        <authorList>
            <person name="Teo W.F.A."/>
            <person name="Duangmal K."/>
        </authorList>
    </citation>
    <scope>NUCLEOTIDE SEQUENCE [LARGE SCALE GENOMIC DNA]</scope>
    <source>
        <strain evidence="2">K81G1</strain>
    </source>
</reference>
<dbReference type="InterPro" id="IPR013830">
    <property type="entry name" value="SGNH_hydro"/>
</dbReference>
<feature type="domain" description="SGNH hydrolase-type esterase" evidence="1">
    <location>
        <begin position="144"/>
        <end position="308"/>
    </location>
</feature>
<organism evidence="2 3">
    <name type="scientific">Amycolatopsis acidicola</name>
    <dbReference type="NCBI Taxonomy" id="2596893"/>
    <lineage>
        <taxon>Bacteria</taxon>
        <taxon>Bacillati</taxon>
        <taxon>Actinomycetota</taxon>
        <taxon>Actinomycetes</taxon>
        <taxon>Pseudonocardiales</taxon>
        <taxon>Pseudonocardiaceae</taxon>
        <taxon>Amycolatopsis</taxon>
    </lineage>
</organism>